<protein>
    <recommendedName>
        <fullName evidence="12">DNA 3'-5' helicase</fullName>
        <ecNumber evidence="12">5.6.2.4</ecNumber>
    </recommendedName>
    <alternativeName>
        <fullName evidence="13">DNA 3'-5' helicase II</fullName>
    </alternativeName>
</protein>
<dbReference type="EC" id="5.6.2.4" evidence="12"/>
<dbReference type="GO" id="GO:0000725">
    <property type="term" value="P:recombinational repair"/>
    <property type="evidence" value="ECO:0007669"/>
    <property type="project" value="TreeGrafter"/>
</dbReference>
<evidence type="ECO:0000256" key="9">
    <source>
        <dbReference type="ARBA" id="ARBA00023204"/>
    </source>
</evidence>
<evidence type="ECO:0000256" key="1">
    <source>
        <dbReference type="ARBA" id="ARBA00022722"/>
    </source>
</evidence>
<dbReference type="InterPro" id="IPR014017">
    <property type="entry name" value="DNA_helicase_UvrD-like_C"/>
</dbReference>
<dbReference type="SUPFAM" id="SSF52540">
    <property type="entry name" value="P-loop containing nucleoside triphosphate hydrolases"/>
    <property type="match status" value="1"/>
</dbReference>
<dbReference type="GO" id="GO:0003677">
    <property type="term" value="F:DNA binding"/>
    <property type="evidence" value="ECO:0007669"/>
    <property type="project" value="UniProtKB-KW"/>
</dbReference>
<dbReference type="AlphaFoldDB" id="A0A7S9QB38"/>
<dbReference type="GO" id="GO:0005829">
    <property type="term" value="C:cytosol"/>
    <property type="evidence" value="ECO:0007669"/>
    <property type="project" value="TreeGrafter"/>
</dbReference>
<sequence length="1094" mass="118053">MSLSDASRAQNSASTPAGSVWVGANAGSGKTRVLTDRVARLLLHGADPQRILCLTYTKAAAAEMKNRLFRRLGQWSMMPDEALRAELAALEEPGDDLPRARRLFAAALEVPGELKIQTIHAFCAAVLRRFPVEAGVPPRFREMDDREAAALREEILDALAEERPETFAEMALHVPGDGPDGLIGAILGTRDAFGSFDVAACERALGGDTQGPVAVVDEDARALLRRLAGAMAAAGTATEQEKGVETVGAITDAEDAARRQEEAEKFLLFGASAKEPHGPKRGKIGTRGARGALGDADLDALDRLAEAVAEARTRRIARITAARTKALHDFAEAFLDRYAAAKAAGGLLDFDDLITRTRALLTEADMAAWVLYRLDGGIEHILVDEAQDTSPEQWQVIEALTPEFYAGAGAGRVDRTLFVVGDEKQSIYSFQGAQPRAFGEMREMFGTRLAEAEKPFARVALDYSFRSAPAILRLTDAVFEVPGRGDVTDAVHHLAYDDEKPGRVDLWPYLVQEKGDEGTDWWRAIDEPSPDNAQLRLAEQVADAVHGMIGRAPLPGREGARVVGAGDVLILVQRRGVLFNALIREMKARGVPVSGADRMRLGEELAVRDLLALMRFATTPDDDLSLAAALRSPLFDVDEAGLYQLAHGRGRERLIGRVQAEPGLAEAAAFLQDLRGQADFIRPYEFLDRILTRHGGRRRFLARLGHEAVDGIDELLAQALAYERERAPSLTGFLDWIDADGLEIKREQEEGAGEVRVMTVHGAKGLEAPVVILPDTGPRRAQTPPPVVKVDPVGPVWQAKPRPDPVSDAIGALGEKAARESERLLYVALTRAEHWLIVAGAGPELKEATAEQCWYGMVAAAMERLPAEAVGEGCRITENWPDAGAAEEAVATEAVALPDWAHAPVTAAERVRLVSPSDLGGAHALPGEGDPAELAKARGTAIHDLIERMAELPPEQRASVRSDGLPDALAEAVHSEALAVVQDPALAHFFGPDSLAEVPACGDLGGRRMFGRVDRLVVETDRVLIVDFKSNRVVPERPEDVPEAILRQMGAYVAALTPAFDVPVVPLVLWTAERRLMELPHALVNAALTRATAP</sequence>
<evidence type="ECO:0000256" key="13">
    <source>
        <dbReference type="ARBA" id="ARBA00034923"/>
    </source>
</evidence>
<reference evidence="19 20" key="1">
    <citation type="submission" date="2020-11" db="EMBL/GenBank/DDBJ databases">
        <title>Description of Pontivivens ytuae sp. nov. isolated from deep sea sediment of Mariana Trench.</title>
        <authorList>
            <person name="Wang Z."/>
            <person name="Sun Q.-L."/>
            <person name="Xu X.-D."/>
            <person name="Tang Y.-Z."/>
            <person name="Zhang J."/>
        </authorList>
    </citation>
    <scope>NUCLEOTIDE SEQUENCE [LARGE SCALE GENOMIC DNA]</scope>
    <source>
        <strain evidence="19 20">MT2928</strain>
    </source>
</reference>
<keyword evidence="1" id="KW-0540">Nuclease</keyword>
<evidence type="ECO:0000256" key="2">
    <source>
        <dbReference type="ARBA" id="ARBA00022741"/>
    </source>
</evidence>
<dbReference type="GO" id="GO:0033202">
    <property type="term" value="C:DNA helicase complex"/>
    <property type="evidence" value="ECO:0007669"/>
    <property type="project" value="TreeGrafter"/>
</dbReference>
<name>A0A7S9QB38_9RHOB</name>
<keyword evidence="7 15" id="KW-0067">ATP-binding</keyword>
<evidence type="ECO:0000256" key="5">
    <source>
        <dbReference type="ARBA" id="ARBA00022806"/>
    </source>
</evidence>
<keyword evidence="4 15" id="KW-0378">Hydrolase</keyword>
<dbReference type="NCBIfam" id="TIGR02784">
    <property type="entry name" value="addA_alphas"/>
    <property type="match status" value="1"/>
</dbReference>
<organism evidence="19 20">
    <name type="scientific">Pontivivens ytuae</name>
    <dbReference type="NCBI Taxonomy" id="2789856"/>
    <lineage>
        <taxon>Bacteria</taxon>
        <taxon>Pseudomonadati</taxon>
        <taxon>Pseudomonadota</taxon>
        <taxon>Alphaproteobacteria</taxon>
        <taxon>Rhodobacterales</taxon>
        <taxon>Paracoccaceae</taxon>
        <taxon>Pontivivens</taxon>
    </lineage>
</organism>
<dbReference type="InterPro" id="IPR014016">
    <property type="entry name" value="UvrD-like_ATP-bd"/>
</dbReference>
<feature type="compositionally biased region" description="Polar residues" evidence="16">
    <location>
        <begin position="1"/>
        <end position="17"/>
    </location>
</feature>
<dbReference type="Pfam" id="PF00580">
    <property type="entry name" value="UvrD-helicase"/>
    <property type="match status" value="1"/>
</dbReference>
<evidence type="ECO:0000256" key="10">
    <source>
        <dbReference type="ARBA" id="ARBA00023235"/>
    </source>
</evidence>
<gene>
    <name evidence="19" type="primary">addA</name>
    <name evidence="19" type="ORF">I0K15_13165</name>
</gene>
<evidence type="ECO:0000256" key="14">
    <source>
        <dbReference type="ARBA" id="ARBA00048988"/>
    </source>
</evidence>
<dbReference type="GO" id="GO:0043138">
    <property type="term" value="F:3'-5' DNA helicase activity"/>
    <property type="evidence" value="ECO:0007669"/>
    <property type="project" value="UniProtKB-EC"/>
</dbReference>
<dbReference type="Pfam" id="PF12705">
    <property type="entry name" value="PDDEXK_1"/>
    <property type="match status" value="1"/>
</dbReference>
<dbReference type="InterPro" id="IPR014151">
    <property type="entry name" value="DNA_helicase_AddA"/>
</dbReference>
<keyword evidence="8" id="KW-0238">DNA-binding</keyword>
<dbReference type="InterPro" id="IPR011604">
    <property type="entry name" value="PDDEXK-like_dom_sf"/>
</dbReference>
<proteinExistence type="predicted"/>
<comment type="catalytic activity">
    <reaction evidence="14">
        <text>ATP + H2O = ADP + phosphate + H(+)</text>
        <dbReference type="Rhea" id="RHEA:13065"/>
        <dbReference type="ChEBI" id="CHEBI:15377"/>
        <dbReference type="ChEBI" id="CHEBI:15378"/>
        <dbReference type="ChEBI" id="CHEBI:30616"/>
        <dbReference type="ChEBI" id="CHEBI:43474"/>
        <dbReference type="ChEBI" id="CHEBI:456216"/>
        <dbReference type="EC" id="5.6.2.4"/>
    </reaction>
</comment>
<dbReference type="InterPro" id="IPR027417">
    <property type="entry name" value="P-loop_NTPase"/>
</dbReference>
<evidence type="ECO:0000256" key="8">
    <source>
        <dbReference type="ARBA" id="ARBA00023125"/>
    </source>
</evidence>
<dbReference type="GO" id="GO:0004527">
    <property type="term" value="F:exonuclease activity"/>
    <property type="evidence" value="ECO:0007669"/>
    <property type="project" value="UniProtKB-KW"/>
</dbReference>
<dbReference type="InterPro" id="IPR000212">
    <property type="entry name" value="DNA_helicase_UvrD/REP"/>
</dbReference>
<evidence type="ECO:0000256" key="16">
    <source>
        <dbReference type="SAM" id="MobiDB-lite"/>
    </source>
</evidence>
<evidence type="ECO:0000256" key="11">
    <source>
        <dbReference type="ARBA" id="ARBA00034617"/>
    </source>
</evidence>
<dbReference type="GO" id="GO:0005524">
    <property type="term" value="F:ATP binding"/>
    <property type="evidence" value="ECO:0007669"/>
    <property type="project" value="UniProtKB-UniRule"/>
</dbReference>
<keyword evidence="6" id="KW-0269">Exonuclease</keyword>
<feature type="binding site" evidence="15">
    <location>
        <begin position="24"/>
        <end position="31"/>
    </location>
    <ligand>
        <name>ATP</name>
        <dbReference type="ChEBI" id="CHEBI:30616"/>
    </ligand>
</feature>
<evidence type="ECO:0000256" key="7">
    <source>
        <dbReference type="ARBA" id="ARBA00022840"/>
    </source>
</evidence>
<keyword evidence="2 15" id="KW-0547">Nucleotide-binding</keyword>
<evidence type="ECO:0000313" key="19">
    <source>
        <dbReference type="EMBL" id="QPH52758.1"/>
    </source>
</evidence>
<evidence type="ECO:0000256" key="3">
    <source>
        <dbReference type="ARBA" id="ARBA00022763"/>
    </source>
</evidence>
<dbReference type="PROSITE" id="PS51198">
    <property type="entry name" value="UVRD_HELICASE_ATP_BIND"/>
    <property type="match status" value="1"/>
</dbReference>
<evidence type="ECO:0000256" key="4">
    <source>
        <dbReference type="ARBA" id="ARBA00022801"/>
    </source>
</evidence>
<keyword evidence="5 15" id="KW-0347">Helicase</keyword>
<dbReference type="InterPro" id="IPR038726">
    <property type="entry name" value="PDDEXK_AddAB-type"/>
</dbReference>
<evidence type="ECO:0000259" key="18">
    <source>
        <dbReference type="PROSITE" id="PS51217"/>
    </source>
</evidence>
<dbReference type="Gene3D" id="3.40.50.300">
    <property type="entry name" value="P-loop containing nucleotide triphosphate hydrolases"/>
    <property type="match status" value="4"/>
</dbReference>
<feature type="region of interest" description="Disordered" evidence="16">
    <location>
        <begin position="1"/>
        <end position="21"/>
    </location>
</feature>
<dbReference type="EMBL" id="CP064942">
    <property type="protein sequence ID" value="QPH52758.1"/>
    <property type="molecule type" value="Genomic_DNA"/>
</dbReference>
<feature type="region of interest" description="Disordered" evidence="16">
    <location>
        <begin position="775"/>
        <end position="802"/>
    </location>
</feature>
<dbReference type="Proteomes" id="UP000594800">
    <property type="component" value="Chromosome"/>
</dbReference>
<dbReference type="KEGG" id="poz:I0K15_13165"/>
<feature type="domain" description="UvrD-like helicase ATP-binding" evidence="17">
    <location>
        <begin position="3"/>
        <end position="468"/>
    </location>
</feature>
<dbReference type="PANTHER" id="PTHR11070:SF2">
    <property type="entry name" value="ATP-DEPENDENT DNA HELICASE SRS2"/>
    <property type="match status" value="1"/>
</dbReference>
<dbReference type="PROSITE" id="PS51217">
    <property type="entry name" value="UVRD_HELICASE_CTER"/>
    <property type="match status" value="1"/>
</dbReference>
<keyword evidence="20" id="KW-1185">Reference proteome</keyword>
<accession>A0A7S9QB38</accession>
<keyword evidence="3" id="KW-0227">DNA damage</keyword>
<evidence type="ECO:0000256" key="15">
    <source>
        <dbReference type="PROSITE-ProRule" id="PRU00560"/>
    </source>
</evidence>
<dbReference type="Gene3D" id="3.90.320.10">
    <property type="match status" value="1"/>
</dbReference>
<keyword evidence="9" id="KW-0234">DNA repair</keyword>
<feature type="domain" description="UvrD-like helicase C-terminal" evidence="18">
    <location>
        <begin position="485"/>
        <end position="765"/>
    </location>
</feature>
<evidence type="ECO:0000256" key="12">
    <source>
        <dbReference type="ARBA" id="ARBA00034808"/>
    </source>
</evidence>
<keyword evidence="10" id="KW-0413">Isomerase</keyword>
<evidence type="ECO:0000313" key="20">
    <source>
        <dbReference type="Proteomes" id="UP000594800"/>
    </source>
</evidence>
<evidence type="ECO:0000259" key="17">
    <source>
        <dbReference type="PROSITE" id="PS51198"/>
    </source>
</evidence>
<comment type="catalytic activity">
    <reaction evidence="11">
        <text>Couples ATP hydrolysis with the unwinding of duplex DNA by translocating in the 3'-5' direction.</text>
        <dbReference type="EC" id="5.6.2.4"/>
    </reaction>
</comment>
<dbReference type="PANTHER" id="PTHR11070">
    <property type="entry name" value="UVRD / RECB / PCRA DNA HELICASE FAMILY MEMBER"/>
    <property type="match status" value="1"/>
</dbReference>
<evidence type="ECO:0000256" key="6">
    <source>
        <dbReference type="ARBA" id="ARBA00022839"/>
    </source>
</evidence>
<dbReference type="Pfam" id="PF13361">
    <property type="entry name" value="UvrD_C"/>
    <property type="match status" value="1"/>
</dbReference>
<dbReference type="RefSeq" id="WP_196101969.1">
    <property type="nucleotide sequence ID" value="NZ_CP064942.1"/>
</dbReference>